<keyword evidence="1" id="KW-0479">Metal-binding</keyword>
<dbReference type="PROSITE" id="PS51843">
    <property type="entry name" value="NR_LBD"/>
    <property type="match status" value="1"/>
</dbReference>
<evidence type="ECO:0000256" key="6">
    <source>
        <dbReference type="ARBA" id="ARBA00023163"/>
    </source>
</evidence>
<evidence type="ECO:0000256" key="7">
    <source>
        <dbReference type="ARBA" id="ARBA00023170"/>
    </source>
</evidence>
<evidence type="ECO:0000256" key="9">
    <source>
        <dbReference type="PROSITE-ProRule" id="PRU01211"/>
    </source>
</evidence>
<keyword evidence="4" id="KW-0805">Transcription regulation</keyword>
<dbReference type="InterPro" id="IPR035500">
    <property type="entry name" value="NHR-like_dom_sf"/>
</dbReference>
<dbReference type="PRINTS" id="PR00350">
    <property type="entry name" value="VITAMINDR"/>
</dbReference>
<dbReference type="InterPro" id="IPR013088">
    <property type="entry name" value="Znf_NHR/GATA"/>
</dbReference>
<dbReference type="InterPro" id="IPR000536">
    <property type="entry name" value="Nucl_hrmn_rcpt_lig-bd"/>
</dbReference>
<dbReference type="GO" id="GO:0004879">
    <property type="term" value="F:nuclear receptor activity"/>
    <property type="evidence" value="ECO:0007669"/>
    <property type="project" value="InterPro"/>
</dbReference>
<dbReference type="Gene3D" id="3.30.1380.10">
    <property type="match status" value="1"/>
</dbReference>
<evidence type="ECO:0000256" key="5">
    <source>
        <dbReference type="ARBA" id="ARBA00023125"/>
    </source>
</evidence>
<evidence type="ECO:0000313" key="13">
    <source>
        <dbReference type="EMBL" id="AGG09150.1"/>
    </source>
</evidence>
<accession>M1R2C1</accession>
<dbReference type="GO" id="GO:0000122">
    <property type="term" value="P:negative regulation of transcription by RNA polymerase II"/>
    <property type="evidence" value="ECO:0007669"/>
    <property type="project" value="TreeGrafter"/>
</dbReference>
<reference evidence="13" key="1">
    <citation type="submission" date="2012-11" db="EMBL/GenBank/DDBJ databases">
        <authorList>
            <person name="Liu Q."/>
            <person name="Wen H."/>
            <person name="He F."/>
            <person name="Li J."/>
        </authorList>
    </citation>
    <scope>NUCLEOTIDE SEQUENCE</scope>
</reference>
<dbReference type="Gene3D" id="1.10.565.10">
    <property type="entry name" value="Retinoid X Receptor"/>
    <property type="match status" value="1"/>
</dbReference>
<keyword evidence="7 13" id="KW-0675">Receptor</keyword>
<feature type="domain" description="Peptidase M12A" evidence="12">
    <location>
        <begin position="703"/>
        <end position="780"/>
    </location>
</feature>
<dbReference type="SMART" id="SM00430">
    <property type="entry name" value="HOLI"/>
    <property type="match status" value="1"/>
</dbReference>
<dbReference type="PANTHER" id="PTHR24082:SF38">
    <property type="entry name" value="VITAMIN D3 RECEPTOR"/>
    <property type="match status" value="1"/>
</dbReference>
<keyword evidence="6" id="KW-0804">Transcription</keyword>
<dbReference type="Pfam" id="PF13539">
    <property type="entry name" value="Peptidase_M15_4"/>
    <property type="match status" value="1"/>
</dbReference>
<dbReference type="AlphaFoldDB" id="M1R2C1"/>
<dbReference type="InterPro" id="IPR001723">
    <property type="entry name" value="Nuclear_hrmn_rcpt"/>
</dbReference>
<dbReference type="PANTHER" id="PTHR24082">
    <property type="entry name" value="NUCLEAR HORMONE RECEPTOR"/>
    <property type="match status" value="1"/>
</dbReference>
<organism evidence="13">
    <name type="scientific">Oncorhynchus mykiss</name>
    <name type="common">Rainbow trout</name>
    <name type="synonym">Salmo gairdneri</name>
    <dbReference type="NCBI Taxonomy" id="8022"/>
    <lineage>
        <taxon>Eukaryota</taxon>
        <taxon>Metazoa</taxon>
        <taxon>Chordata</taxon>
        <taxon>Craniata</taxon>
        <taxon>Vertebrata</taxon>
        <taxon>Euteleostomi</taxon>
        <taxon>Actinopterygii</taxon>
        <taxon>Neopterygii</taxon>
        <taxon>Teleostei</taxon>
        <taxon>Protacanthopterygii</taxon>
        <taxon>Salmoniformes</taxon>
        <taxon>Salmonidae</taxon>
        <taxon>Salmoninae</taxon>
        <taxon>Oncorhynchus</taxon>
    </lineage>
</organism>
<dbReference type="SUPFAM" id="SSF55166">
    <property type="entry name" value="Hedgehog/DD-peptidase"/>
    <property type="match status" value="1"/>
</dbReference>
<dbReference type="SUPFAM" id="SSF57716">
    <property type="entry name" value="Glucocorticoid receptor-like (DNA-binding domain)"/>
    <property type="match status" value="1"/>
</dbReference>
<dbReference type="SUPFAM" id="SSF48508">
    <property type="entry name" value="Nuclear receptor ligand-binding domain"/>
    <property type="match status" value="1"/>
</dbReference>
<dbReference type="EMBL" id="KC206038">
    <property type="protein sequence ID" value="AGG09150.1"/>
    <property type="molecule type" value="mRNA"/>
</dbReference>
<keyword evidence="2" id="KW-0863">Zinc-finger</keyword>
<dbReference type="InterPro" id="IPR039561">
    <property type="entry name" value="Peptidase_M15C"/>
</dbReference>
<dbReference type="InterPro" id="IPR009045">
    <property type="entry name" value="Zn_M74/Hedgehog-like"/>
</dbReference>
<comment type="caution">
    <text evidence="9">Lacks conserved residue(s) required for the propagation of feature annotation.</text>
</comment>
<evidence type="ECO:0000256" key="2">
    <source>
        <dbReference type="ARBA" id="ARBA00022771"/>
    </source>
</evidence>
<dbReference type="CDD" id="cd14845">
    <property type="entry name" value="L-Ala-D-Glu_peptidase_like"/>
    <property type="match status" value="1"/>
</dbReference>
<dbReference type="GO" id="GO:0045944">
    <property type="term" value="P:positive regulation of transcription by RNA polymerase II"/>
    <property type="evidence" value="ECO:0007669"/>
    <property type="project" value="TreeGrafter"/>
</dbReference>
<dbReference type="InterPro" id="IPR050234">
    <property type="entry name" value="Nuclear_hormone_rcpt_NR1"/>
</dbReference>
<dbReference type="Pfam" id="PF01400">
    <property type="entry name" value="Astacin"/>
    <property type="match status" value="1"/>
</dbReference>
<evidence type="ECO:0000259" key="12">
    <source>
        <dbReference type="PROSITE" id="PS51864"/>
    </source>
</evidence>
<dbReference type="InterPro" id="IPR001506">
    <property type="entry name" value="Peptidase_M12A"/>
</dbReference>
<dbReference type="SMART" id="SM00399">
    <property type="entry name" value="ZnF_C4"/>
    <property type="match status" value="1"/>
</dbReference>
<dbReference type="GO" id="GO:0005634">
    <property type="term" value="C:nucleus"/>
    <property type="evidence" value="ECO:0007669"/>
    <property type="project" value="InterPro"/>
</dbReference>
<dbReference type="GO" id="GO:0008270">
    <property type="term" value="F:zinc ion binding"/>
    <property type="evidence" value="ECO:0007669"/>
    <property type="project" value="UniProtKB-KW"/>
</dbReference>
<proteinExistence type="evidence at transcript level"/>
<dbReference type="Pfam" id="PF00104">
    <property type="entry name" value="Hormone_recep"/>
    <property type="match status" value="1"/>
</dbReference>
<dbReference type="SUPFAM" id="SSF55486">
    <property type="entry name" value="Metalloproteases ('zincins'), catalytic domain"/>
    <property type="match status" value="1"/>
</dbReference>
<dbReference type="PRINTS" id="PR00398">
    <property type="entry name" value="STRDHORMONER"/>
</dbReference>
<dbReference type="GO" id="GO:0030154">
    <property type="term" value="P:cell differentiation"/>
    <property type="evidence" value="ECO:0007669"/>
    <property type="project" value="TreeGrafter"/>
</dbReference>
<sequence length="780" mass="86490">MLVSAETGVFIPSPISKPPGPLRPGGSLRCLRNSHNRLSLKAAVSFWEESVFPKPHVYAGLFCIAFAACSPLRTKPDLPSRQLSAPLTKAHAAFHRITASRGDRIWRGVHPDLQERMEGIQLVMASQGFDLRPLEGFRSPERQAMLTASGNGVTRAGAWASCHNYGLAVDATIYVDDKPSWNLNDPHVRAGLQRFGEFSEVLGLNWGGRWKDPVDFPHVELRSECRLAKWARRHGKPAPAFAATAGQSSSETLLAHVPPTWCFKGWMEPASTKDGQRPSIRFGFGRPESVLPIRPVLIGNQREGPLDETRSPAMHGLSSHRPGSFTCPFNGSCSITKDNRRHCQACRLKCCVDMGMMKEFILTDEEVQRKKDLIQKRKEEEAAREALRPRLNDEQSQVIASLVEAHHKTYDDSYSDFSRFRPPVRDGPVTRSASRAASLHSLSDASSDSFNHSPESVDTKLMKFSSLLMMYQDSAGSPDSSEDDGSKLSMLPHLADLVSYSIQKVIGFAKMIPGFRGLTAEDQIALLKSSAIEIIMLRSNQSFNIEDMSWSCGGSPDFKYCITDVTKAGHTLDLLEPLVKFQVGLKKLQLHEEEHVLLMAICLLSPDRPGVQDHAKIEDLQDSLSEVLQAYIRVNHPGGRLLYARMRGTTSALSLAADVTPMLAVRVMPRLCLWPVRAACTTAPSSTSSFMPWALTTSRPAATVTTTSMSTGRTYNFDKIATLNQGTPYDYNSVMQYERYAFSKNNRPTMEPIPNNNVSFGEATQMSKNDIDRLNRLYGC</sequence>
<evidence type="ECO:0000256" key="10">
    <source>
        <dbReference type="SAM" id="MobiDB-lite"/>
    </source>
</evidence>
<evidence type="ECO:0000256" key="8">
    <source>
        <dbReference type="ARBA" id="ARBA00023242"/>
    </source>
</evidence>
<protein>
    <submittedName>
        <fullName evidence="13">Vitamin D receptor A</fullName>
    </submittedName>
</protein>
<name>M1R2C1_ONCMY</name>
<dbReference type="InterPro" id="IPR024079">
    <property type="entry name" value="MetalloPept_cat_dom_sf"/>
</dbReference>
<keyword evidence="5" id="KW-0238">DNA-binding</keyword>
<dbReference type="Gene3D" id="3.40.390.10">
    <property type="entry name" value="Collagenase (Catalytic Domain)"/>
    <property type="match status" value="1"/>
</dbReference>
<keyword evidence="8" id="KW-0539">Nucleus</keyword>
<dbReference type="GO" id="GO:0006508">
    <property type="term" value="P:proteolysis"/>
    <property type="evidence" value="ECO:0007669"/>
    <property type="project" value="InterPro"/>
</dbReference>
<dbReference type="GO" id="GO:0070644">
    <property type="term" value="F:vitamin D response element binding"/>
    <property type="evidence" value="ECO:0007669"/>
    <property type="project" value="TreeGrafter"/>
</dbReference>
<feature type="domain" description="NR LBD" evidence="11">
    <location>
        <begin position="394"/>
        <end position="689"/>
    </location>
</feature>
<keyword evidence="3" id="KW-0862">Zinc</keyword>
<evidence type="ECO:0000256" key="1">
    <source>
        <dbReference type="ARBA" id="ARBA00022723"/>
    </source>
</evidence>
<dbReference type="PROSITE" id="PS51864">
    <property type="entry name" value="ASTACIN"/>
    <property type="match status" value="1"/>
</dbReference>
<evidence type="ECO:0000256" key="3">
    <source>
        <dbReference type="ARBA" id="ARBA00022833"/>
    </source>
</evidence>
<dbReference type="Gene3D" id="3.30.50.10">
    <property type="entry name" value="Erythroid Transcription Factor GATA-1, subunit A"/>
    <property type="match status" value="1"/>
</dbReference>
<dbReference type="Pfam" id="PF00105">
    <property type="entry name" value="zf-C4"/>
    <property type="match status" value="1"/>
</dbReference>
<dbReference type="InterPro" id="IPR000324">
    <property type="entry name" value="VitD_rcpt"/>
</dbReference>
<dbReference type="InterPro" id="IPR001628">
    <property type="entry name" value="Znf_hrmn_rcpt"/>
</dbReference>
<evidence type="ECO:0000256" key="4">
    <source>
        <dbReference type="ARBA" id="ARBA00023015"/>
    </source>
</evidence>
<feature type="region of interest" description="Disordered" evidence="10">
    <location>
        <begin position="417"/>
        <end position="436"/>
    </location>
</feature>
<dbReference type="GO" id="GO:0004222">
    <property type="term" value="F:metalloendopeptidase activity"/>
    <property type="evidence" value="ECO:0007669"/>
    <property type="project" value="InterPro"/>
</dbReference>
<evidence type="ECO:0000259" key="11">
    <source>
        <dbReference type="PROSITE" id="PS51843"/>
    </source>
</evidence>